<comment type="subcellular location">
    <subcellularLocation>
        <location evidence="1">Membrane</location>
        <topology evidence="1">Multi-pass membrane protein</topology>
    </subcellularLocation>
</comment>
<gene>
    <name evidence="8" type="primary">LOC109487172</name>
</gene>
<dbReference type="PANTHER" id="PTHR11266:SF80">
    <property type="entry name" value="PEROXISOMAL MEMBRANE PROTEIN 2"/>
    <property type="match status" value="1"/>
</dbReference>
<sequence length="188" mass="21814">MDKSKEEKKSLVQRALKQYIVLVRRNPIVTKAITSGLVSALGNILSQKIISHRAGKPAPIEWLAVVRYSAVGTFVTAPLAHYFHRWLERTIPPDKEYAAVKRLLADRLLFAPPLIFLFFLVMNTLEGQNLTVFKMKMKEAYWTTLKMNWKVWTVFMFININYVPVQYRVLFVSMVALLWQTILASIRK</sequence>
<protein>
    <submittedName>
        <fullName evidence="8">Peroxisomal membrane protein 2-like</fullName>
    </submittedName>
</protein>
<comment type="similarity">
    <text evidence="2 6">Belongs to the peroxisomal membrane protein PXMP2/4 family.</text>
</comment>
<evidence type="ECO:0000256" key="2">
    <source>
        <dbReference type="ARBA" id="ARBA00006824"/>
    </source>
</evidence>
<keyword evidence="4 6" id="KW-1133">Transmembrane helix</keyword>
<feature type="transmembrane region" description="Helical" evidence="6">
    <location>
        <begin position="147"/>
        <end position="163"/>
    </location>
</feature>
<keyword evidence="7" id="KW-1185">Reference proteome</keyword>
<reference evidence="8" key="1">
    <citation type="submission" date="2025-08" db="UniProtKB">
        <authorList>
            <consortium name="RefSeq"/>
        </authorList>
    </citation>
    <scope>IDENTIFICATION</scope>
    <source>
        <tissue evidence="8">Gonad</tissue>
    </source>
</reference>
<dbReference type="KEGG" id="bbel:109487172"/>
<evidence type="ECO:0000256" key="6">
    <source>
        <dbReference type="RuleBase" id="RU363053"/>
    </source>
</evidence>
<evidence type="ECO:0000256" key="3">
    <source>
        <dbReference type="ARBA" id="ARBA00022692"/>
    </source>
</evidence>
<dbReference type="OrthoDB" id="860at2759"/>
<dbReference type="GeneID" id="109487172"/>
<dbReference type="InterPro" id="IPR007248">
    <property type="entry name" value="Mpv17_PMP22"/>
</dbReference>
<evidence type="ECO:0000256" key="1">
    <source>
        <dbReference type="ARBA" id="ARBA00004141"/>
    </source>
</evidence>
<feature type="transmembrane region" description="Helical" evidence="6">
    <location>
        <begin position="104"/>
        <end position="126"/>
    </location>
</feature>
<name>A0A6P5AUG2_BRABE</name>
<dbReference type="GO" id="GO:0005778">
    <property type="term" value="C:peroxisomal membrane"/>
    <property type="evidence" value="ECO:0007669"/>
    <property type="project" value="TreeGrafter"/>
</dbReference>
<keyword evidence="5 6" id="KW-0472">Membrane</keyword>
<dbReference type="Proteomes" id="UP000515135">
    <property type="component" value="Unplaced"/>
</dbReference>
<feature type="transmembrane region" description="Helical" evidence="6">
    <location>
        <begin position="169"/>
        <end position="186"/>
    </location>
</feature>
<evidence type="ECO:0000256" key="5">
    <source>
        <dbReference type="ARBA" id="ARBA00023136"/>
    </source>
</evidence>
<dbReference type="AlphaFoldDB" id="A0A6P5AUG2"/>
<organism evidence="7 8">
    <name type="scientific">Branchiostoma belcheri</name>
    <name type="common">Amphioxus</name>
    <dbReference type="NCBI Taxonomy" id="7741"/>
    <lineage>
        <taxon>Eukaryota</taxon>
        <taxon>Metazoa</taxon>
        <taxon>Chordata</taxon>
        <taxon>Cephalochordata</taxon>
        <taxon>Leptocardii</taxon>
        <taxon>Amphioxiformes</taxon>
        <taxon>Branchiostomatidae</taxon>
        <taxon>Branchiostoma</taxon>
    </lineage>
</organism>
<dbReference type="PANTHER" id="PTHR11266">
    <property type="entry name" value="PEROXISOMAL MEMBRANE PROTEIN 2, PXMP2 MPV17"/>
    <property type="match status" value="1"/>
</dbReference>
<accession>A0A6P5AUG2</accession>
<dbReference type="Pfam" id="PF04117">
    <property type="entry name" value="Mpv17_PMP22"/>
    <property type="match status" value="1"/>
</dbReference>
<evidence type="ECO:0000256" key="4">
    <source>
        <dbReference type="ARBA" id="ARBA00022989"/>
    </source>
</evidence>
<proteinExistence type="inferred from homology"/>
<dbReference type="RefSeq" id="XP_019646717.1">
    <property type="nucleotide sequence ID" value="XM_019791158.1"/>
</dbReference>
<evidence type="ECO:0000313" key="7">
    <source>
        <dbReference type="Proteomes" id="UP000515135"/>
    </source>
</evidence>
<evidence type="ECO:0000313" key="8">
    <source>
        <dbReference type="RefSeq" id="XP_019646717.1"/>
    </source>
</evidence>
<keyword evidence="3 6" id="KW-0812">Transmembrane</keyword>